<keyword evidence="3" id="KW-1185">Reference proteome</keyword>
<reference evidence="2 3" key="1">
    <citation type="journal article" date="2020" name="Cell Host Microbe">
        <title>Functional and Genomic Variation between Human-Derived Isolates of Lachnospiraceae Reveals Inter- and Intra-Species Diversity.</title>
        <authorList>
            <person name="Sorbara M.T."/>
            <person name="Littmann E.R."/>
            <person name="Fontana E."/>
            <person name="Moody T.U."/>
            <person name="Kohout C.E."/>
            <person name="Gjonbalaj M."/>
            <person name="Eaton V."/>
            <person name="Seok R."/>
            <person name="Leiner I.M."/>
            <person name="Pamer E.G."/>
        </authorList>
    </citation>
    <scope>NUCLEOTIDE SEQUENCE [LARGE SCALE GENOMIC DNA]</scope>
    <source>
        <strain evidence="2 3">MSK.20.11</strain>
    </source>
</reference>
<dbReference type="InterPro" id="IPR039552">
    <property type="entry name" value="IS66_C"/>
</dbReference>
<gene>
    <name evidence="2" type="ORF">G4952_10575</name>
</gene>
<evidence type="ECO:0000259" key="1">
    <source>
        <dbReference type="Pfam" id="PF13817"/>
    </source>
</evidence>
<dbReference type="EMBL" id="JAAIPF010000023">
    <property type="protein sequence ID" value="NSF74248.1"/>
    <property type="molecule type" value="Genomic_DNA"/>
</dbReference>
<proteinExistence type="predicted"/>
<dbReference type="Proteomes" id="UP000822152">
    <property type="component" value="Unassembled WGS sequence"/>
</dbReference>
<dbReference type="Pfam" id="PF13817">
    <property type="entry name" value="DDE_Tnp_IS66_C"/>
    <property type="match status" value="1"/>
</dbReference>
<comment type="caution">
    <text evidence="2">The sequence shown here is derived from an EMBL/GenBank/DDBJ whole genome shotgun (WGS) entry which is preliminary data.</text>
</comment>
<name>A0ABX2GQ27_9FIRM</name>
<sequence length="65" mass="7834">MLYTLVENARANELDVYEYLKYLLIEMPNNHHLEDPSVIDSLLPWSKELPEQCHLKRNRKKCLKH</sequence>
<evidence type="ECO:0000313" key="3">
    <source>
        <dbReference type="Proteomes" id="UP000822152"/>
    </source>
</evidence>
<accession>A0ABX2GQ27</accession>
<feature type="domain" description="Transposase IS66 C-terminal" evidence="1">
    <location>
        <begin position="4"/>
        <end position="45"/>
    </location>
</feature>
<dbReference type="RefSeq" id="WP_173743685.1">
    <property type="nucleotide sequence ID" value="NZ_JAAIPF010000023.1"/>
</dbReference>
<evidence type="ECO:0000313" key="2">
    <source>
        <dbReference type="EMBL" id="NSF74248.1"/>
    </source>
</evidence>
<organism evidence="2 3">
    <name type="scientific">Blautia wexlerae</name>
    <dbReference type="NCBI Taxonomy" id="418240"/>
    <lineage>
        <taxon>Bacteria</taxon>
        <taxon>Bacillati</taxon>
        <taxon>Bacillota</taxon>
        <taxon>Clostridia</taxon>
        <taxon>Lachnospirales</taxon>
        <taxon>Lachnospiraceae</taxon>
        <taxon>Blautia</taxon>
    </lineage>
</organism>
<protein>
    <submittedName>
        <fullName evidence="2">Transposase domain-containing protein</fullName>
    </submittedName>
</protein>